<feature type="coiled-coil region" evidence="1">
    <location>
        <begin position="70"/>
        <end position="116"/>
    </location>
</feature>
<evidence type="ECO:0000256" key="2">
    <source>
        <dbReference type="SAM" id="MobiDB-lite"/>
    </source>
</evidence>
<dbReference type="RefSeq" id="XP_016981902.2">
    <property type="nucleotide sequence ID" value="XM_017126413.2"/>
</dbReference>
<name>A0A6P4EUN2_DRORH</name>
<dbReference type="OrthoDB" id="7867964at2759"/>
<evidence type="ECO:0000313" key="3">
    <source>
        <dbReference type="RefSeq" id="XP_016981900.1"/>
    </source>
</evidence>
<dbReference type="RefSeq" id="XP_016981902.1">
    <property type="nucleotide sequence ID" value="XM_017126413.1"/>
</dbReference>
<protein>
    <submittedName>
        <fullName evidence="3 4">Stress response protein NST1</fullName>
    </submittedName>
</protein>
<accession>A0A6P4EUN2</accession>
<evidence type="ECO:0000313" key="5">
    <source>
        <dbReference type="RefSeq" id="XP_016981902.1"/>
    </source>
</evidence>
<dbReference type="RefSeq" id="XP_016981900.1">
    <property type="nucleotide sequence ID" value="XM_017126411.1"/>
</dbReference>
<keyword evidence="1" id="KW-0175">Coiled coil</keyword>
<dbReference type="RefSeq" id="XP_016981901.1">
    <property type="nucleotide sequence ID" value="XM_017126412.1"/>
</dbReference>
<dbReference type="RefSeq" id="XP_016981900.2">
    <property type="nucleotide sequence ID" value="XM_017126411.2"/>
</dbReference>
<dbReference type="RefSeq" id="XP_016981901.2">
    <property type="nucleotide sequence ID" value="XM_017126412.2"/>
</dbReference>
<gene>
    <name evidence="3 4 5" type="primary">LOC108046599</name>
</gene>
<reference evidence="3 4" key="1">
    <citation type="submission" date="2025-04" db="UniProtKB">
        <authorList>
            <consortium name="RefSeq"/>
        </authorList>
    </citation>
    <scope>IDENTIFICATION</scope>
</reference>
<feature type="region of interest" description="Disordered" evidence="2">
    <location>
        <begin position="1"/>
        <end position="41"/>
    </location>
</feature>
<sequence>MGTATRRTKDNAKQKPRLSKEVSKTKTAKGSKDNSKRYREKIKKDPIKFEEYRAREAERSRIYRRKLKEVVKKNKKVLKTKREIDRIRQQRYRDKKKEELEERKSKEEVLRKLERAMPSKMTQKIEVIKLLYNKYVDPKVTES</sequence>
<proteinExistence type="predicted"/>
<feature type="compositionally biased region" description="Basic and acidic residues" evidence="2">
    <location>
        <begin position="7"/>
        <end position="41"/>
    </location>
</feature>
<organism evidence="3">
    <name type="scientific">Drosophila rhopaloa</name>
    <name type="common">Fruit fly</name>
    <dbReference type="NCBI Taxonomy" id="1041015"/>
    <lineage>
        <taxon>Eukaryota</taxon>
        <taxon>Metazoa</taxon>
        <taxon>Ecdysozoa</taxon>
        <taxon>Arthropoda</taxon>
        <taxon>Hexapoda</taxon>
        <taxon>Insecta</taxon>
        <taxon>Pterygota</taxon>
        <taxon>Neoptera</taxon>
        <taxon>Endopterygota</taxon>
        <taxon>Diptera</taxon>
        <taxon>Brachycera</taxon>
        <taxon>Muscomorpha</taxon>
        <taxon>Ephydroidea</taxon>
        <taxon>Drosophilidae</taxon>
        <taxon>Drosophila</taxon>
        <taxon>Sophophora</taxon>
    </lineage>
</organism>
<evidence type="ECO:0000256" key="1">
    <source>
        <dbReference type="SAM" id="Coils"/>
    </source>
</evidence>
<dbReference type="AlphaFoldDB" id="A0A6P4EUN2"/>
<dbReference type="GeneID" id="108046599"/>
<evidence type="ECO:0000313" key="4">
    <source>
        <dbReference type="RefSeq" id="XP_016981901.1"/>
    </source>
</evidence>